<dbReference type="EMBL" id="QTSX02000750">
    <property type="protein sequence ID" value="KAJ9085686.1"/>
    <property type="molecule type" value="Genomic_DNA"/>
</dbReference>
<keyword evidence="2" id="KW-1185">Reference proteome</keyword>
<reference evidence="1" key="1">
    <citation type="submission" date="2022-04" db="EMBL/GenBank/DDBJ databases">
        <title>Genome of the entomopathogenic fungus Entomophthora muscae.</title>
        <authorList>
            <person name="Elya C."/>
            <person name="Lovett B.R."/>
            <person name="Lee E."/>
            <person name="Macias A.M."/>
            <person name="Hajek A.E."/>
            <person name="De Bivort B.L."/>
            <person name="Kasson M.T."/>
            <person name="De Fine Licht H.H."/>
            <person name="Stajich J.E."/>
        </authorList>
    </citation>
    <scope>NUCLEOTIDE SEQUENCE</scope>
    <source>
        <strain evidence="1">Berkeley</strain>
    </source>
</reference>
<accession>A0ACC2UG15</accession>
<proteinExistence type="predicted"/>
<comment type="caution">
    <text evidence="1">The sequence shown here is derived from an EMBL/GenBank/DDBJ whole genome shotgun (WGS) entry which is preliminary data.</text>
</comment>
<sequence>MDAKEELLISYLDSLSFPKVYEEIYIDNVTPENDKQDTSYEPEKLSGHCRDDIIIQYCRGTSTIPCQEFSTLVMDYKNPPSPWRCPKHNKPEFSKATAKKRYAKAEKDVNFNPETTDKISYESTSFFRFSNSRPAQQLSVGPSENSSTSKNPVRVSKQQNILNCALDLELSTDTSSDSIVSEAYSDLFPNSRGDFKATRATGFFKSQSSSDLNLGNEGGQDSLSHNIEISQATLNRLYSPLVNSYRDTKRHIYIYSIRPSSLPGQESRQYYKIGCQLNIKHDNMSRLKRCPMMQDIQTTKFRASMAQLLRTPLTSFDIFMALLRSELTRNNFTLLSQDENYCIMCYGYHNEWFSISKEACAQLELTHSVPGNSLHAGWPYLNALTSKLLSLTS</sequence>
<protein>
    <submittedName>
        <fullName evidence="1">Uncharacterized protein</fullName>
    </submittedName>
</protein>
<evidence type="ECO:0000313" key="1">
    <source>
        <dbReference type="EMBL" id="KAJ9085686.1"/>
    </source>
</evidence>
<evidence type="ECO:0000313" key="2">
    <source>
        <dbReference type="Proteomes" id="UP001165960"/>
    </source>
</evidence>
<dbReference type="Proteomes" id="UP001165960">
    <property type="component" value="Unassembled WGS sequence"/>
</dbReference>
<organism evidence="1 2">
    <name type="scientific">Entomophthora muscae</name>
    <dbReference type="NCBI Taxonomy" id="34485"/>
    <lineage>
        <taxon>Eukaryota</taxon>
        <taxon>Fungi</taxon>
        <taxon>Fungi incertae sedis</taxon>
        <taxon>Zoopagomycota</taxon>
        <taxon>Entomophthoromycotina</taxon>
        <taxon>Entomophthoromycetes</taxon>
        <taxon>Entomophthorales</taxon>
        <taxon>Entomophthoraceae</taxon>
        <taxon>Entomophthora</taxon>
    </lineage>
</organism>
<name>A0ACC2UG15_9FUNG</name>
<gene>
    <name evidence="1" type="ORF">DSO57_1011605</name>
</gene>